<feature type="non-terminal residue" evidence="1">
    <location>
        <position position="170"/>
    </location>
</feature>
<accession>A0A9N9NBH4</accession>
<sequence length="170" mass="19443">LNIEGLDVLEIPGGTTNVLQPPDVSEFTTKGNRKKASYELVCEWVSETWKEISSNVLVKSFESTGLTLNPDGSEDHKMSHRLQAIIENRLDDIDKDEESICLEDEENKNIMDMDMDDIDMNSMNVDNDMDDIDINGMNIDDDMDNNMVYNKNSTNSEDIMNKYITDKEYN</sequence>
<dbReference type="Proteomes" id="UP000789342">
    <property type="component" value="Unassembled WGS sequence"/>
</dbReference>
<evidence type="ECO:0000313" key="2">
    <source>
        <dbReference type="Proteomes" id="UP000789342"/>
    </source>
</evidence>
<keyword evidence="2" id="KW-1185">Reference proteome</keyword>
<proteinExistence type="predicted"/>
<organism evidence="1 2">
    <name type="scientific">Acaulospora morrowiae</name>
    <dbReference type="NCBI Taxonomy" id="94023"/>
    <lineage>
        <taxon>Eukaryota</taxon>
        <taxon>Fungi</taxon>
        <taxon>Fungi incertae sedis</taxon>
        <taxon>Mucoromycota</taxon>
        <taxon>Glomeromycotina</taxon>
        <taxon>Glomeromycetes</taxon>
        <taxon>Diversisporales</taxon>
        <taxon>Acaulosporaceae</taxon>
        <taxon>Acaulospora</taxon>
    </lineage>
</organism>
<reference evidence="1" key="1">
    <citation type="submission" date="2021-06" db="EMBL/GenBank/DDBJ databases">
        <authorList>
            <person name="Kallberg Y."/>
            <person name="Tangrot J."/>
            <person name="Rosling A."/>
        </authorList>
    </citation>
    <scope>NUCLEOTIDE SEQUENCE</scope>
    <source>
        <strain evidence="1">CL551</strain>
    </source>
</reference>
<gene>
    <name evidence="1" type="ORF">AMORRO_LOCUS13258</name>
</gene>
<dbReference type="AlphaFoldDB" id="A0A9N9NBH4"/>
<feature type="non-terminal residue" evidence="1">
    <location>
        <position position="1"/>
    </location>
</feature>
<evidence type="ECO:0000313" key="1">
    <source>
        <dbReference type="EMBL" id="CAG8719717.1"/>
    </source>
</evidence>
<dbReference type="OrthoDB" id="2414197at2759"/>
<comment type="caution">
    <text evidence="1">The sequence shown here is derived from an EMBL/GenBank/DDBJ whole genome shotgun (WGS) entry which is preliminary data.</text>
</comment>
<name>A0A9N9NBH4_9GLOM</name>
<protein>
    <submittedName>
        <fullName evidence="1">10035_t:CDS:1</fullName>
    </submittedName>
</protein>
<dbReference type="EMBL" id="CAJVPV010022063">
    <property type="protein sequence ID" value="CAG8719717.1"/>
    <property type="molecule type" value="Genomic_DNA"/>
</dbReference>